<feature type="compositionally biased region" description="Polar residues" evidence="1">
    <location>
        <begin position="131"/>
        <end position="142"/>
    </location>
</feature>
<dbReference type="SUPFAM" id="SSF57959">
    <property type="entry name" value="Leucine zipper domain"/>
    <property type="match status" value="1"/>
</dbReference>
<dbReference type="CDD" id="cd14810">
    <property type="entry name" value="bZIP_u1"/>
    <property type="match status" value="1"/>
</dbReference>
<dbReference type="EMBL" id="MU866309">
    <property type="protein sequence ID" value="KAK4173958.1"/>
    <property type="molecule type" value="Genomic_DNA"/>
</dbReference>
<evidence type="ECO:0000259" key="2">
    <source>
        <dbReference type="PROSITE" id="PS50217"/>
    </source>
</evidence>
<dbReference type="PANTHER" id="PTHR37616:SF2">
    <property type="entry name" value="BZIP DOMAIN-CONTAINING PROTEIN"/>
    <property type="match status" value="1"/>
</dbReference>
<organism evidence="3 4">
    <name type="scientific">Triangularia setosa</name>
    <dbReference type="NCBI Taxonomy" id="2587417"/>
    <lineage>
        <taxon>Eukaryota</taxon>
        <taxon>Fungi</taxon>
        <taxon>Dikarya</taxon>
        <taxon>Ascomycota</taxon>
        <taxon>Pezizomycotina</taxon>
        <taxon>Sordariomycetes</taxon>
        <taxon>Sordariomycetidae</taxon>
        <taxon>Sordariales</taxon>
        <taxon>Podosporaceae</taxon>
        <taxon>Triangularia</taxon>
    </lineage>
</organism>
<reference evidence="3" key="1">
    <citation type="journal article" date="2023" name="Mol. Phylogenet. Evol.">
        <title>Genome-scale phylogeny and comparative genomics of the fungal order Sordariales.</title>
        <authorList>
            <person name="Hensen N."/>
            <person name="Bonometti L."/>
            <person name="Westerberg I."/>
            <person name="Brannstrom I.O."/>
            <person name="Guillou S."/>
            <person name="Cros-Aarteil S."/>
            <person name="Calhoun S."/>
            <person name="Haridas S."/>
            <person name="Kuo A."/>
            <person name="Mondo S."/>
            <person name="Pangilinan J."/>
            <person name="Riley R."/>
            <person name="LaButti K."/>
            <person name="Andreopoulos B."/>
            <person name="Lipzen A."/>
            <person name="Chen C."/>
            <person name="Yan M."/>
            <person name="Daum C."/>
            <person name="Ng V."/>
            <person name="Clum A."/>
            <person name="Steindorff A."/>
            <person name="Ohm R.A."/>
            <person name="Martin F."/>
            <person name="Silar P."/>
            <person name="Natvig D.O."/>
            <person name="Lalanne C."/>
            <person name="Gautier V."/>
            <person name="Ament-Velasquez S.L."/>
            <person name="Kruys A."/>
            <person name="Hutchinson M.I."/>
            <person name="Powell A.J."/>
            <person name="Barry K."/>
            <person name="Miller A.N."/>
            <person name="Grigoriev I.V."/>
            <person name="Debuchy R."/>
            <person name="Gladieux P."/>
            <person name="Hiltunen Thoren M."/>
            <person name="Johannesson H."/>
        </authorList>
    </citation>
    <scope>NUCLEOTIDE SEQUENCE</scope>
    <source>
        <strain evidence="3">CBS 892.96</strain>
    </source>
</reference>
<dbReference type="GO" id="GO:0003700">
    <property type="term" value="F:DNA-binding transcription factor activity"/>
    <property type="evidence" value="ECO:0007669"/>
    <property type="project" value="InterPro"/>
</dbReference>
<feature type="region of interest" description="Disordered" evidence="1">
    <location>
        <begin position="248"/>
        <end position="298"/>
    </location>
</feature>
<dbReference type="Gene3D" id="1.20.5.170">
    <property type="match status" value="1"/>
</dbReference>
<feature type="compositionally biased region" description="Low complexity" evidence="1">
    <location>
        <begin position="195"/>
        <end position="220"/>
    </location>
</feature>
<accession>A0AAN6W239</accession>
<feature type="compositionally biased region" description="Polar residues" evidence="1">
    <location>
        <begin position="248"/>
        <end position="262"/>
    </location>
</feature>
<dbReference type="PROSITE" id="PS50217">
    <property type="entry name" value="BZIP"/>
    <property type="match status" value="1"/>
</dbReference>
<name>A0AAN6W239_9PEZI</name>
<evidence type="ECO:0000313" key="3">
    <source>
        <dbReference type="EMBL" id="KAK4173958.1"/>
    </source>
</evidence>
<feature type="compositionally biased region" description="Low complexity" evidence="1">
    <location>
        <begin position="370"/>
        <end position="393"/>
    </location>
</feature>
<dbReference type="PANTHER" id="PTHR37616">
    <property type="entry name" value="BZIP TRANSCRIPTION FACTOR 60-LIKE"/>
    <property type="match status" value="1"/>
</dbReference>
<feature type="compositionally biased region" description="Low complexity" evidence="1">
    <location>
        <begin position="148"/>
        <end position="162"/>
    </location>
</feature>
<keyword evidence="4" id="KW-1185">Reference proteome</keyword>
<feature type="region of interest" description="Disordered" evidence="1">
    <location>
        <begin position="131"/>
        <end position="235"/>
    </location>
</feature>
<evidence type="ECO:0000313" key="4">
    <source>
        <dbReference type="Proteomes" id="UP001302321"/>
    </source>
</evidence>
<dbReference type="Pfam" id="PF00170">
    <property type="entry name" value="bZIP_1"/>
    <property type="match status" value="1"/>
</dbReference>
<protein>
    <recommendedName>
        <fullName evidence="2">BZIP domain-containing protein</fullName>
    </recommendedName>
</protein>
<feature type="domain" description="BZIP" evidence="2">
    <location>
        <begin position="290"/>
        <end position="353"/>
    </location>
</feature>
<reference evidence="3" key="2">
    <citation type="submission" date="2023-05" db="EMBL/GenBank/DDBJ databases">
        <authorList>
            <consortium name="Lawrence Berkeley National Laboratory"/>
            <person name="Steindorff A."/>
            <person name="Hensen N."/>
            <person name="Bonometti L."/>
            <person name="Westerberg I."/>
            <person name="Brannstrom I.O."/>
            <person name="Guillou S."/>
            <person name="Cros-Aarteil S."/>
            <person name="Calhoun S."/>
            <person name="Haridas S."/>
            <person name="Kuo A."/>
            <person name="Mondo S."/>
            <person name="Pangilinan J."/>
            <person name="Riley R."/>
            <person name="Labutti K."/>
            <person name="Andreopoulos B."/>
            <person name="Lipzen A."/>
            <person name="Chen C."/>
            <person name="Yanf M."/>
            <person name="Daum C."/>
            <person name="Ng V."/>
            <person name="Clum A."/>
            <person name="Ohm R."/>
            <person name="Martin F."/>
            <person name="Silar P."/>
            <person name="Natvig D."/>
            <person name="Lalanne C."/>
            <person name="Gautier V."/>
            <person name="Ament-Velasquez S.L."/>
            <person name="Kruys A."/>
            <person name="Hutchinson M.I."/>
            <person name="Powell A.J."/>
            <person name="Barry K."/>
            <person name="Miller A.N."/>
            <person name="Grigoriev I.V."/>
            <person name="Debuchy R."/>
            <person name="Gladieux P."/>
            <person name="Thoren M.H."/>
            <person name="Johannesson H."/>
        </authorList>
    </citation>
    <scope>NUCLEOTIDE SEQUENCE</scope>
    <source>
        <strain evidence="3">CBS 892.96</strain>
    </source>
</reference>
<dbReference type="InterPro" id="IPR004827">
    <property type="entry name" value="bZIP"/>
</dbReference>
<dbReference type="Proteomes" id="UP001302321">
    <property type="component" value="Unassembled WGS sequence"/>
</dbReference>
<dbReference type="FunFam" id="1.20.5.170:FF:000031">
    <property type="entry name" value="BZIP transcription factor (MeaB)"/>
    <property type="match status" value="1"/>
</dbReference>
<dbReference type="AlphaFoldDB" id="A0AAN6W239"/>
<feature type="compositionally biased region" description="Polar residues" evidence="1">
    <location>
        <begin position="163"/>
        <end position="177"/>
    </location>
</feature>
<dbReference type="SMART" id="SM00338">
    <property type="entry name" value="BRLZ"/>
    <property type="match status" value="1"/>
</dbReference>
<comment type="caution">
    <text evidence="3">The sequence shown here is derived from an EMBL/GenBank/DDBJ whole genome shotgun (WGS) entry which is preliminary data.</text>
</comment>
<feature type="compositionally biased region" description="Basic and acidic residues" evidence="1">
    <location>
        <begin position="280"/>
        <end position="297"/>
    </location>
</feature>
<dbReference type="InterPro" id="IPR046347">
    <property type="entry name" value="bZIP_sf"/>
</dbReference>
<sequence>MSGPMSTSPAATQPGLIDTLDSFVDFSDYDSNNLYQSPSLSPAGSNKGVFTRPIKAETTTANTLLQTNQTLSGPSHQYDLYKQQTGIVPGAIATTFSLNQPNAHLQGFNNGFGGFDYLNMGTADELFDFNTAPSQGSMTSPELESMDFDSPSSDPTFFFDSTINPSNIGGQEPSGLSSPPPQVFQPGRVWPGMHQQAALAKQQQQQQQQRQRAQAQQQQQTKPAPKGKSPQASDPIVEQKITQLLNSMRAKTSEEPSQNNAVLNIPRPKKDEDDMDEDERLLASEEGKKLSSKERRQLRNKVSARAFRSRRKEYITQLEAEIANKVTENGDLRAQNRALVDENKRLTDLTRMLLGSPSFSDFLNQLSTNPQMVPQSQSRPQPQQTPQPEQQRQLPKDINPYAAQQQLHNQQIGLAMVPEQVDFSLVNMEPSDGFSYQPQVFAVLETPEPIFDANLLSGKTSNFVGQQFDLDDDEKDMPVIEQAPVLAEPKKQEPAPIDEEFESNPDFVLYHDSPAPTEPVTSPVELDIEALSQSQVDIFGGIEPEKALARYKLVNSTEEEATADRAVARIQRLTTKLDGIASRLEMLGVGL</sequence>
<evidence type="ECO:0000256" key="1">
    <source>
        <dbReference type="SAM" id="MobiDB-lite"/>
    </source>
</evidence>
<feature type="region of interest" description="Disordered" evidence="1">
    <location>
        <begin position="361"/>
        <end position="393"/>
    </location>
</feature>
<proteinExistence type="predicted"/>
<gene>
    <name evidence="3" type="ORF">QBC36DRAFT_244408</name>
</gene>